<dbReference type="Proteomes" id="UP001155027">
    <property type="component" value="Unassembled WGS sequence"/>
</dbReference>
<evidence type="ECO:0000256" key="4">
    <source>
        <dbReference type="ARBA" id="ARBA00022777"/>
    </source>
</evidence>
<keyword evidence="2" id="KW-0808">Transferase</keyword>
<keyword evidence="4 8" id="KW-0418">Kinase</keyword>
<dbReference type="PANTHER" id="PTHR34273">
    <property type="entry name" value="METHYLTHIORIBOSE KINASE"/>
    <property type="match status" value="1"/>
</dbReference>
<evidence type="ECO:0000256" key="6">
    <source>
        <dbReference type="SAM" id="MobiDB-lite"/>
    </source>
</evidence>
<feature type="region of interest" description="Disordered" evidence="6">
    <location>
        <begin position="1"/>
        <end position="24"/>
    </location>
</feature>
<evidence type="ECO:0000256" key="5">
    <source>
        <dbReference type="ARBA" id="ARBA00022840"/>
    </source>
</evidence>
<dbReference type="GO" id="GO:0005524">
    <property type="term" value="F:ATP binding"/>
    <property type="evidence" value="ECO:0007669"/>
    <property type="project" value="UniProtKB-KW"/>
</dbReference>
<organism evidence="8 9">
    <name type="scientific">Salinibacter ruber</name>
    <dbReference type="NCBI Taxonomy" id="146919"/>
    <lineage>
        <taxon>Bacteria</taxon>
        <taxon>Pseudomonadati</taxon>
        <taxon>Rhodothermota</taxon>
        <taxon>Rhodothermia</taxon>
        <taxon>Rhodothermales</taxon>
        <taxon>Salinibacteraceae</taxon>
        <taxon>Salinibacter</taxon>
    </lineage>
</organism>
<feature type="compositionally biased region" description="Basic and acidic residues" evidence="6">
    <location>
        <begin position="1"/>
        <end position="10"/>
    </location>
</feature>
<dbReference type="InterPro" id="IPR002575">
    <property type="entry name" value="Aminoglycoside_PTrfase"/>
</dbReference>
<protein>
    <submittedName>
        <fullName evidence="8">5-methylthioribose kinase</fullName>
    </submittedName>
</protein>
<comment type="similarity">
    <text evidence="1">Belongs to the methylthioribose kinase family.</text>
</comment>
<dbReference type="Gene3D" id="3.30.200.20">
    <property type="entry name" value="Phosphorylase Kinase, domain 1"/>
    <property type="match status" value="1"/>
</dbReference>
<gene>
    <name evidence="8" type="ORF">GGP71_001422</name>
</gene>
<keyword evidence="5" id="KW-0067">ATP-binding</keyword>
<feature type="domain" description="Aminoglycoside phosphotransferase" evidence="7">
    <location>
        <begin position="45"/>
        <end position="300"/>
    </location>
</feature>
<evidence type="ECO:0000259" key="7">
    <source>
        <dbReference type="Pfam" id="PF01636"/>
    </source>
</evidence>
<dbReference type="PANTHER" id="PTHR34273:SF2">
    <property type="entry name" value="METHYLTHIORIBOSE KINASE"/>
    <property type="match status" value="1"/>
</dbReference>
<dbReference type="RefSeq" id="WP_259079972.1">
    <property type="nucleotide sequence ID" value="NZ_JANUAU010000004.1"/>
</dbReference>
<evidence type="ECO:0000256" key="3">
    <source>
        <dbReference type="ARBA" id="ARBA00022741"/>
    </source>
</evidence>
<proteinExistence type="inferred from homology"/>
<evidence type="ECO:0000256" key="1">
    <source>
        <dbReference type="ARBA" id="ARBA00010165"/>
    </source>
</evidence>
<keyword evidence="3" id="KW-0547">Nucleotide-binding</keyword>
<dbReference type="Gene3D" id="3.90.1200.10">
    <property type="match status" value="1"/>
</dbReference>
<reference evidence="8" key="1">
    <citation type="submission" date="2022-08" db="EMBL/GenBank/DDBJ databases">
        <title>Genomic Encyclopedia of Type Strains, Phase V (KMG-V): Genome sequencing to study the core and pangenomes of soil and plant-associated prokaryotes.</title>
        <authorList>
            <person name="Whitman W."/>
        </authorList>
    </citation>
    <scope>NUCLEOTIDE SEQUENCE</scope>
    <source>
        <strain evidence="8">0</strain>
    </source>
</reference>
<dbReference type="SUPFAM" id="SSF56112">
    <property type="entry name" value="Protein kinase-like (PK-like)"/>
    <property type="match status" value="1"/>
</dbReference>
<accession>A0A9X2PZ64</accession>
<name>A0A9X2PZ64_9BACT</name>
<evidence type="ECO:0000256" key="2">
    <source>
        <dbReference type="ARBA" id="ARBA00022679"/>
    </source>
</evidence>
<dbReference type="GO" id="GO:0016301">
    <property type="term" value="F:kinase activity"/>
    <property type="evidence" value="ECO:0007669"/>
    <property type="project" value="UniProtKB-KW"/>
</dbReference>
<dbReference type="Pfam" id="PF01636">
    <property type="entry name" value="APH"/>
    <property type="match status" value="1"/>
</dbReference>
<dbReference type="InterPro" id="IPR011009">
    <property type="entry name" value="Kinase-like_dom_sf"/>
</dbReference>
<evidence type="ECO:0000313" key="8">
    <source>
        <dbReference type="EMBL" id="MCS3677499.1"/>
    </source>
</evidence>
<dbReference type="AlphaFoldDB" id="A0A9X2PZ64"/>
<comment type="caution">
    <text evidence="8">The sequence shown here is derived from an EMBL/GenBank/DDBJ whole genome shotgun (WGS) entry which is preliminary data.</text>
</comment>
<sequence>MRRNSDEGRHRGPVSDAGHEPMKDAHVVPYLRERLPAFSPTGEPRRVPGGNLNVVWRVPGAERSLIVKYAPPYIAADPDTPLDPSRLLIEARCLRALGQGGRLNDLTGAAVRPPKAIDLNPDVPVVVMEDIGPVPSFGRWLREADAEALEKRAAAQGRRLGAFLGRLHAATCDDDRCADAFNNRPMQKTRHAVQYQGVADMLRKAGVGDADVLGRRAETLGRSLLGPGRCLTMGDLWPPSVLIASSTRLRIIDWELAHYGRPLQDVAHWCAHLWMQRQRAPSEAVARAVAAHRDAFLEAYGEALGDTKDSLWDPAERRDAAIHVGAELLVRAVGPFQAGYVYAGLDVEHSAVRTAVATAAEHLRAPAAADVLGR</sequence>
<dbReference type="EMBL" id="JANUAU010000004">
    <property type="protein sequence ID" value="MCS3677499.1"/>
    <property type="molecule type" value="Genomic_DNA"/>
</dbReference>
<evidence type="ECO:0000313" key="9">
    <source>
        <dbReference type="Proteomes" id="UP001155027"/>
    </source>
</evidence>